<feature type="region of interest" description="Disordered" evidence="1">
    <location>
        <begin position="531"/>
        <end position="582"/>
    </location>
</feature>
<dbReference type="SUPFAM" id="SSF53098">
    <property type="entry name" value="Ribonuclease H-like"/>
    <property type="match status" value="1"/>
</dbReference>
<dbReference type="Pfam" id="PF05699">
    <property type="entry name" value="Dimer_Tnp_hAT"/>
    <property type="match status" value="1"/>
</dbReference>
<dbReference type="PANTHER" id="PTHR32166:SF121">
    <property type="entry name" value="DUF659 DOMAIN-CONTAINING PROTEIN"/>
    <property type="match status" value="1"/>
</dbReference>
<reference evidence="4" key="1">
    <citation type="journal article" date="2014" name="Nat. Commun.">
        <title>The emerging biofuel crop Camelina sativa retains a highly undifferentiated hexaploid genome structure.</title>
        <authorList>
            <person name="Kagale S."/>
            <person name="Koh C."/>
            <person name="Nixon J."/>
            <person name="Bollina V."/>
            <person name="Clarke W.E."/>
            <person name="Tuteja R."/>
            <person name="Spillane C."/>
            <person name="Robinson S.J."/>
            <person name="Links M.G."/>
            <person name="Clarke C."/>
            <person name="Higgins E.E."/>
            <person name="Huebert T."/>
            <person name="Sharpe A.G."/>
            <person name="Parkin I.A."/>
        </authorList>
    </citation>
    <scope>NUCLEOTIDE SEQUENCE [LARGE SCALE GENOMIC DNA]</scope>
    <source>
        <strain evidence="4">cv. DH55</strain>
    </source>
</reference>
<reference evidence="5" key="2">
    <citation type="submission" date="2025-08" db="UniProtKB">
        <authorList>
            <consortium name="RefSeq"/>
        </authorList>
    </citation>
    <scope>IDENTIFICATION</scope>
    <source>
        <tissue evidence="5">Leaf</tissue>
    </source>
</reference>
<sequence>MNDDPEIQDVDGDDIEGDVRPSQKRKKKGIDLHEYFKRGVHDPAQPTIKACMQSKEIIHDVDMSVALWFYDACIPMNAVNSPLFQPMMNKVASMGHGYVGPSYHALRVGLLRDAKVQMDGRTQEQRPLVNFLVYCPKGITFLNSVDASDIYASAENLCNLFVEVVGMVGSENVVHFVTDSAPNYKAAGKLLAEKFPTIAWSPCAAHCINLILEDSTLNWVRKRPGWREIIRPGETRFATTFIALQSLYQHKEDLQALVTSTDAELKQLFKTSKAKEAKLIILDERMWNECLIIVKIMTPIIRLLRLCDADEKPSLPYVYEGMYRARLGIKTMFRKRKSLYQPYTNIIDRRWDRMLRHDLHAAAYYLNPAFMYGQTSVCEKPEVLSGLMSLIGKQTEKSKTKLVQELRSYREREGSFSPDMALTCSKTSQPDEWWRYFGYDAPNLQKLAIRILSQTASSSGCERNWSVFERIHTKKRNRLEHQRLNDLVFVHYNLRLQQRSKRKRLYDPVDYESIDKTEFWIVEEEEAGELEYDELENALAEEYPKDQEDTNPEKSNDFDEDFTMPPEEHEGNGDRDNEDWLL</sequence>
<feature type="region of interest" description="Disordered" evidence="1">
    <location>
        <begin position="1"/>
        <end position="26"/>
    </location>
</feature>
<feature type="domain" description="HAT C-terminal dimerisation" evidence="3">
    <location>
        <begin position="420"/>
        <end position="494"/>
    </location>
</feature>
<evidence type="ECO:0000313" key="5">
    <source>
        <dbReference type="RefSeq" id="XP_019096429.1"/>
    </source>
</evidence>
<feature type="compositionally biased region" description="Acidic residues" evidence="1">
    <location>
        <begin position="1"/>
        <end position="16"/>
    </location>
</feature>
<keyword evidence="4" id="KW-1185">Reference proteome</keyword>
<dbReference type="Pfam" id="PF04937">
    <property type="entry name" value="DUF659"/>
    <property type="match status" value="1"/>
</dbReference>
<protein>
    <submittedName>
        <fullName evidence="5">Uncharacterized protein LOC104767734</fullName>
    </submittedName>
</protein>
<dbReference type="GeneID" id="104767734"/>
<evidence type="ECO:0000259" key="2">
    <source>
        <dbReference type="Pfam" id="PF04937"/>
    </source>
</evidence>
<dbReference type="InterPro" id="IPR007021">
    <property type="entry name" value="DUF659"/>
</dbReference>
<dbReference type="InterPro" id="IPR012337">
    <property type="entry name" value="RNaseH-like_sf"/>
</dbReference>
<evidence type="ECO:0000259" key="3">
    <source>
        <dbReference type="Pfam" id="PF05699"/>
    </source>
</evidence>
<dbReference type="PANTHER" id="PTHR32166">
    <property type="entry name" value="OSJNBA0013A04.12 PROTEIN"/>
    <property type="match status" value="1"/>
</dbReference>
<dbReference type="InterPro" id="IPR008906">
    <property type="entry name" value="HATC_C_dom"/>
</dbReference>
<evidence type="ECO:0000313" key="4">
    <source>
        <dbReference type="Proteomes" id="UP000694864"/>
    </source>
</evidence>
<evidence type="ECO:0000256" key="1">
    <source>
        <dbReference type="SAM" id="MobiDB-lite"/>
    </source>
</evidence>
<dbReference type="Proteomes" id="UP000694864">
    <property type="component" value="Chromosome 19"/>
</dbReference>
<name>A0ABM1RBP1_CAMSA</name>
<gene>
    <name evidence="5" type="primary">LOC104767734</name>
</gene>
<accession>A0ABM1RBP1</accession>
<feature type="compositionally biased region" description="Basic and acidic residues" evidence="1">
    <location>
        <begin position="566"/>
        <end position="575"/>
    </location>
</feature>
<feature type="domain" description="DUF659" evidence="2">
    <location>
        <begin position="118"/>
        <end position="220"/>
    </location>
</feature>
<dbReference type="RefSeq" id="XP_019096429.1">
    <property type="nucleotide sequence ID" value="XM_019240884.1"/>
</dbReference>
<organism evidence="4 5">
    <name type="scientific">Camelina sativa</name>
    <name type="common">False flax</name>
    <name type="synonym">Myagrum sativum</name>
    <dbReference type="NCBI Taxonomy" id="90675"/>
    <lineage>
        <taxon>Eukaryota</taxon>
        <taxon>Viridiplantae</taxon>
        <taxon>Streptophyta</taxon>
        <taxon>Embryophyta</taxon>
        <taxon>Tracheophyta</taxon>
        <taxon>Spermatophyta</taxon>
        <taxon>Magnoliopsida</taxon>
        <taxon>eudicotyledons</taxon>
        <taxon>Gunneridae</taxon>
        <taxon>Pentapetalae</taxon>
        <taxon>rosids</taxon>
        <taxon>malvids</taxon>
        <taxon>Brassicales</taxon>
        <taxon>Brassicaceae</taxon>
        <taxon>Camelineae</taxon>
        <taxon>Camelina</taxon>
    </lineage>
</organism>
<proteinExistence type="predicted"/>
<feature type="compositionally biased region" description="Basic and acidic residues" evidence="1">
    <location>
        <begin position="542"/>
        <end position="557"/>
    </location>
</feature>